<dbReference type="FunFam" id="1.20.58.900:FF:000015">
    <property type="entry name" value="RUN and FYVE domain containing 4"/>
    <property type="match status" value="1"/>
</dbReference>
<dbReference type="InterPro" id="IPR013083">
    <property type="entry name" value="Znf_RING/FYVE/PHD"/>
</dbReference>
<dbReference type="GO" id="GO:0045921">
    <property type="term" value="P:positive regulation of exocytosis"/>
    <property type="evidence" value="ECO:0007669"/>
    <property type="project" value="Ensembl"/>
</dbReference>
<name>A0A8C8Y3G7_PANLE</name>
<dbReference type="GO" id="GO:0008270">
    <property type="term" value="F:zinc ion binding"/>
    <property type="evidence" value="ECO:0007669"/>
    <property type="project" value="UniProtKB-KW"/>
</dbReference>
<dbReference type="GO" id="GO:0061763">
    <property type="term" value="P:multivesicular body-lysosome fusion"/>
    <property type="evidence" value="ECO:0007669"/>
    <property type="project" value="Ensembl"/>
</dbReference>
<dbReference type="Gene3D" id="3.30.40.10">
    <property type="entry name" value="Zinc/RING finger domain, C3HC4 (zinc finger)"/>
    <property type="match status" value="1"/>
</dbReference>
<dbReference type="SUPFAM" id="SSF140741">
    <property type="entry name" value="RUN domain-like"/>
    <property type="match status" value="1"/>
</dbReference>
<reference evidence="15" key="1">
    <citation type="journal article" date="2019" name="bioRxiv">
        <title>Long live the king: chromosome-level assembly of the lion (Panthera leo) using linked-read, Hi-C, and long read data.</title>
        <authorList>
            <person name="Armstrong E.E."/>
            <person name="Taylor R.W."/>
            <person name="Miller D.E."/>
            <person name="Kaelin C."/>
            <person name="Barsh G."/>
            <person name="Hadly E.A."/>
            <person name="Petrov D."/>
        </authorList>
    </citation>
    <scope>NUCLEOTIDE SEQUENCE [LARGE SCALE GENOMIC DNA]</scope>
</reference>
<evidence type="ECO:0000256" key="7">
    <source>
        <dbReference type="ARBA" id="ARBA00023054"/>
    </source>
</evidence>
<evidence type="ECO:0000256" key="1">
    <source>
        <dbReference type="ARBA" id="ARBA00004371"/>
    </source>
</evidence>
<dbReference type="PROSITE" id="PS50826">
    <property type="entry name" value="RUN"/>
    <property type="match status" value="1"/>
</dbReference>
<evidence type="ECO:0000313" key="16">
    <source>
        <dbReference type="Proteomes" id="UP000694399"/>
    </source>
</evidence>
<evidence type="ECO:0000256" key="3">
    <source>
        <dbReference type="ARBA" id="ARBA00022723"/>
    </source>
</evidence>
<dbReference type="PANTHER" id="PTHR47732:SF1">
    <property type="entry name" value="RUN AND FYVE DOMAIN-CONTAINING PROTEIN 4"/>
    <property type="match status" value="1"/>
</dbReference>
<dbReference type="GO" id="GO:0005776">
    <property type="term" value="C:autophagosome"/>
    <property type="evidence" value="ECO:0007669"/>
    <property type="project" value="UniProtKB-SubCell"/>
</dbReference>
<keyword evidence="6" id="KW-0072">Autophagy</keyword>
<dbReference type="InterPro" id="IPR004012">
    <property type="entry name" value="Run_dom"/>
</dbReference>
<dbReference type="SMART" id="SM00593">
    <property type="entry name" value="RUN"/>
    <property type="match status" value="1"/>
</dbReference>
<dbReference type="Proteomes" id="UP000694399">
    <property type="component" value="Chromosome C2"/>
</dbReference>
<dbReference type="InterPro" id="IPR042939">
    <property type="entry name" value="RUFY4"/>
</dbReference>
<dbReference type="AlphaFoldDB" id="A0A8C8Y3G7"/>
<dbReference type="Gene3D" id="1.20.58.900">
    <property type="match status" value="1"/>
</dbReference>
<feature type="compositionally biased region" description="Polar residues" evidence="13">
    <location>
        <begin position="195"/>
        <end position="206"/>
    </location>
</feature>
<evidence type="ECO:0000256" key="11">
    <source>
        <dbReference type="ARBA" id="ARBA00069100"/>
    </source>
</evidence>
<dbReference type="GO" id="GO:0036019">
    <property type="term" value="C:endolysosome"/>
    <property type="evidence" value="ECO:0007669"/>
    <property type="project" value="Ensembl"/>
</dbReference>
<evidence type="ECO:0000256" key="13">
    <source>
        <dbReference type="SAM" id="MobiDB-lite"/>
    </source>
</evidence>
<dbReference type="GO" id="GO:0000045">
    <property type="term" value="P:autophagosome assembly"/>
    <property type="evidence" value="ECO:0007669"/>
    <property type="project" value="Ensembl"/>
</dbReference>
<dbReference type="InterPro" id="IPR011011">
    <property type="entry name" value="Znf_FYVE_PHD"/>
</dbReference>
<dbReference type="GO" id="GO:0016239">
    <property type="term" value="P:positive regulation of macroautophagy"/>
    <property type="evidence" value="ECO:0007669"/>
    <property type="project" value="Ensembl"/>
</dbReference>
<organism evidence="15 16">
    <name type="scientific">Panthera leo</name>
    <name type="common">Lion</name>
    <dbReference type="NCBI Taxonomy" id="9689"/>
    <lineage>
        <taxon>Eukaryota</taxon>
        <taxon>Metazoa</taxon>
        <taxon>Chordata</taxon>
        <taxon>Craniata</taxon>
        <taxon>Vertebrata</taxon>
        <taxon>Euteleostomi</taxon>
        <taxon>Mammalia</taxon>
        <taxon>Eutheria</taxon>
        <taxon>Laurasiatheria</taxon>
        <taxon>Carnivora</taxon>
        <taxon>Feliformia</taxon>
        <taxon>Felidae</taxon>
        <taxon>Pantherinae</taxon>
        <taxon>Panthera</taxon>
    </lineage>
</organism>
<feature type="region of interest" description="Disordered" evidence="13">
    <location>
        <begin position="373"/>
        <end position="394"/>
    </location>
</feature>
<dbReference type="GO" id="GO:0032266">
    <property type="term" value="F:phosphatidylinositol-3-phosphate binding"/>
    <property type="evidence" value="ECO:0007669"/>
    <property type="project" value="Ensembl"/>
</dbReference>
<sequence length="562" mass="63185">MAEEGAILTRNLKAAVSAILQGYPGGQPPVTDASAELHRLCGCLELLLQFDQKEQKSLLRPRKDYWDFLCSGLRQQRGSTEPARFVCSQDKLKTSLAKGRAFIRFCLAHGQLAESLQLCLLNPELTREWYGPRSPLVCPELREDLLDSLYALNGVTFDLNLRWPDLDEAWPMFSESCCPSRTQGRRPRKTKDSPKQISATRGNPTAVQPEELDTSQTSCLQDAPREDWLAGLPRSQQQRHLPPFLEKKREDPRSLGSSQGMWEPAGEELQQAQEKGAPRTGICLEISTPSIQGQGEGSEGAPKEVTGTEAKGRRILPSAEGTHERGAERGHVRGLLASSPTGTIEDTMSGNQQEWEVPSIPGEPRVLWGLGTKEDFTPEKPQEETGETSVTRRKEQAEVALQDVVKSLRRGLRKTEERAQHQEQLLKEKEGELRTLQERLSRCQEERARLQTELEQNQQEAERRDAMYEKELGGQRDLVHAMKMRVLELIQEKDDLWQKVQHLSSMAPGCCVDCSKVFGRLSRRYPCRLCGGLVCHACSVDYKKRGRHCPPCSQKGAAQFDQ</sequence>
<keyword evidence="8" id="KW-0458">Lysosome</keyword>
<dbReference type="InterPro" id="IPR059036">
    <property type="entry name" value="RUFY4_dom"/>
</dbReference>
<dbReference type="PANTHER" id="PTHR47732">
    <property type="entry name" value="RUN AND FYVE DOMAIN-CONTAINING PROTEIN 4"/>
    <property type="match status" value="1"/>
</dbReference>
<evidence type="ECO:0000256" key="4">
    <source>
        <dbReference type="ARBA" id="ARBA00022771"/>
    </source>
</evidence>
<evidence type="ECO:0000313" key="15">
    <source>
        <dbReference type="Ensembl" id="ENSPLOP00000029164.1"/>
    </source>
</evidence>
<evidence type="ECO:0000256" key="5">
    <source>
        <dbReference type="ARBA" id="ARBA00022833"/>
    </source>
</evidence>
<keyword evidence="7 12" id="KW-0175">Coiled coil</keyword>
<dbReference type="Pfam" id="PF02759">
    <property type="entry name" value="RUN"/>
    <property type="match status" value="1"/>
</dbReference>
<feature type="compositionally biased region" description="Polar residues" evidence="13">
    <location>
        <begin position="338"/>
        <end position="354"/>
    </location>
</feature>
<accession>A0A8C8Y3G7</accession>
<reference evidence="15" key="3">
    <citation type="submission" date="2025-09" db="UniProtKB">
        <authorList>
            <consortium name="Ensembl"/>
        </authorList>
    </citation>
    <scope>IDENTIFICATION</scope>
</reference>
<evidence type="ECO:0000259" key="14">
    <source>
        <dbReference type="PROSITE" id="PS50826"/>
    </source>
</evidence>
<dbReference type="GO" id="GO:0034452">
    <property type="term" value="F:dynactin binding"/>
    <property type="evidence" value="ECO:0007669"/>
    <property type="project" value="Ensembl"/>
</dbReference>
<feature type="domain" description="RUN" evidence="14">
    <location>
        <begin position="31"/>
        <end position="164"/>
    </location>
</feature>
<evidence type="ECO:0000256" key="12">
    <source>
        <dbReference type="SAM" id="Coils"/>
    </source>
</evidence>
<keyword evidence="9" id="KW-0968">Cytoplasmic vesicle</keyword>
<evidence type="ECO:0000256" key="8">
    <source>
        <dbReference type="ARBA" id="ARBA00023228"/>
    </source>
</evidence>
<evidence type="ECO:0000256" key="10">
    <source>
        <dbReference type="ARBA" id="ARBA00059075"/>
    </source>
</evidence>
<evidence type="ECO:0000256" key="9">
    <source>
        <dbReference type="ARBA" id="ARBA00023329"/>
    </source>
</evidence>
<reference evidence="15" key="2">
    <citation type="submission" date="2025-08" db="UniProtKB">
        <authorList>
            <consortium name="Ensembl"/>
        </authorList>
    </citation>
    <scope>IDENTIFICATION</scope>
</reference>
<keyword evidence="5" id="KW-0862">Zinc</keyword>
<keyword evidence="4" id="KW-0863">Zinc-finger</keyword>
<dbReference type="GeneTree" id="ENSGT00940000154044"/>
<keyword evidence="16" id="KW-1185">Reference proteome</keyword>
<dbReference type="OMA" id="APGCCVG"/>
<feature type="coiled-coil region" evidence="12">
    <location>
        <begin position="405"/>
        <end position="471"/>
    </location>
</feature>
<dbReference type="Ensembl" id="ENSPLOT00000032211.1">
    <property type="protein sequence ID" value="ENSPLOP00000029164.1"/>
    <property type="gene ID" value="ENSPLOG00000021337.1"/>
</dbReference>
<feature type="region of interest" description="Disordered" evidence="13">
    <location>
        <begin position="177"/>
        <end position="359"/>
    </location>
</feature>
<evidence type="ECO:0000256" key="2">
    <source>
        <dbReference type="ARBA" id="ARBA00004419"/>
    </source>
</evidence>
<evidence type="ECO:0000256" key="6">
    <source>
        <dbReference type="ARBA" id="ARBA00023006"/>
    </source>
</evidence>
<dbReference type="CDD" id="cd15745">
    <property type="entry name" value="FYVE_RUFY4"/>
    <property type="match status" value="1"/>
</dbReference>
<dbReference type="SUPFAM" id="SSF57903">
    <property type="entry name" value="FYVE/PHD zinc finger"/>
    <property type="match status" value="1"/>
</dbReference>
<dbReference type="GO" id="GO:0045780">
    <property type="term" value="P:positive regulation of bone resorption"/>
    <property type="evidence" value="ECO:0007669"/>
    <property type="project" value="Ensembl"/>
</dbReference>
<feature type="compositionally biased region" description="Basic and acidic residues" evidence="13">
    <location>
        <begin position="373"/>
        <end position="383"/>
    </location>
</feature>
<proteinExistence type="predicted"/>
<dbReference type="GO" id="GO:0071353">
    <property type="term" value="P:cellular response to interleukin-4"/>
    <property type="evidence" value="ECO:0007669"/>
    <property type="project" value="Ensembl"/>
</dbReference>
<dbReference type="InterPro" id="IPR037213">
    <property type="entry name" value="Run_dom_sf"/>
</dbReference>
<dbReference type="GO" id="GO:2001019">
    <property type="term" value="P:positive regulation of retrograde axon cargo transport"/>
    <property type="evidence" value="ECO:0007669"/>
    <property type="project" value="Ensembl"/>
</dbReference>
<dbReference type="Pfam" id="PF25366">
    <property type="entry name" value="RUFY4"/>
    <property type="match status" value="1"/>
</dbReference>
<comment type="subcellular location">
    <subcellularLocation>
        <location evidence="2">Cytoplasmic vesicle</location>
        <location evidence="2">Autophagosome</location>
    </subcellularLocation>
    <subcellularLocation>
        <location evidence="1">Lysosome</location>
    </subcellularLocation>
</comment>
<keyword evidence="3" id="KW-0479">Metal-binding</keyword>
<feature type="compositionally biased region" description="Basic and acidic residues" evidence="13">
    <location>
        <begin position="321"/>
        <end position="331"/>
    </location>
</feature>
<gene>
    <name evidence="15" type="primary">RUFY4</name>
</gene>
<protein>
    <recommendedName>
        <fullName evidence="11">RUN and FYVE domain-containing protein 4</fullName>
    </recommendedName>
</protein>
<comment type="function">
    <text evidence="10">ARL8 effector that promotes the coupling of endolysosomes to dynein-dynactin for retrograde transport along microtubules. Acts by binding both GTP-bound ARL8 and dynein-dynactin. In nonneuronal cells, promotes concentration of endolysosomes in the juxtanuclear area. In hippocampal neurons, drives retrograde transport of endolysosomes from the axon to the soma. Positive regulator of macroautophagy in dendritic cells. Increases autophagic flux, probably by stimulating both autophagosome formation and facilitating tethering with lysosomes. Binds to phosphatidylinositol 3-phosphate (PtdIns3P) through its FYVE-type zinc finger. Positive regulator of osteosclast bone-resorbing activity, possibly by promoting late endosome-lysosome fusion by acting as an adapter protein between RAB7A on late endosomes and LAMP2 on primary lysosomes.</text>
</comment>